<accession>A0A7Z1AZ30</accession>
<dbReference type="Proteomes" id="UP000185696">
    <property type="component" value="Unassembled WGS sequence"/>
</dbReference>
<dbReference type="OrthoDB" id="9790578at2"/>
<comment type="caution">
    <text evidence="1">The sequence shown here is derived from an EMBL/GenBank/DDBJ whole genome shotgun (WGS) entry which is preliminary data.</text>
</comment>
<dbReference type="EMBL" id="MSIF01000007">
    <property type="protein sequence ID" value="OLF10084.1"/>
    <property type="molecule type" value="Genomic_DNA"/>
</dbReference>
<name>A0A7Z1AZ30_9PSEU</name>
<dbReference type="AlphaFoldDB" id="A0A7Z1AZ30"/>
<gene>
    <name evidence="1" type="ORF">BLA60_16630</name>
</gene>
<organism evidence="1 2">
    <name type="scientific">Actinophytocola xinjiangensis</name>
    <dbReference type="NCBI Taxonomy" id="485602"/>
    <lineage>
        <taxon>Bacteria</taxon>
        <taxon>Bacillati</taxon>
        <taxon>Actinomycetota</taxon>
        <taxon>Actinomycetes</taxon>
        <taxon>Pseudonocardiales</taxon>
        <taxon>Pseudonocardiaceae</taxon>
    </lineage>
</organism>
<sequence>MRWQDRRAAHELRVRKWIEPMRERRSVGAKHPVLDFLFSYYSHRPSKLSRWHPGPGVVLDGVEGREYLRWAGYREVPGGVALGPLPENRVKTVRFVHELLTATAARAPRFGCFGLHEWAMVYQADAIRHEGWPLRLGAAETDRIVESLPVRCTHFDAFRFFTPEARPFNAIPLTRADQVDHEQPGCLHAGMDLYRWAYKLDPFTPSDLVADCFALAHDIRVLDMCASPYDLSELGYEAVRIETAAGRAEYARRQAAFTERAAPLRQALIVLCEEIQRT</sequence>
<reference evidence="1 2" key="1">
    <citation type="submission" date="2016-12" db="EMBL/GenBank/DDBJ databases">
        <title>The draft genome sequence of Actinophytocola xinjiangensis.</title>
        <authorList>
            <person name="Wang W."/>
            <person name="Yuan L."/>
        </authorList>
    </citation>
    <scope>NUCLEOTIDE SEQUENCE [LARGE SCALE GENOMIC DNA]</scope>
    <source>
        <strain evidence="1 2">CGMCC 4.4663</strain>
    </source>
</reference>
<evidence type="ECO:0000313" key="2">
    <source>
        <dbReference type="Proteomes" id="UP000185696"/>
    </source>
</evidence>
<protein>
    <submittedName>
        <fullName evidence="1">3-methyladenine DNA glycosylase</fullName>
    </submittedName>
</protein>
<proteinExistence type="predicted"/>
<evidence type="ECO:0000313" key="1">
    <source>
        <dbReference type="EMBL" id="OLF10084.1"/>
    </source>
</evidence>
<dbReference type="RefSeq" id="WP_075133804.1">
    <property type="nucleotide sequence ID" value="NZ_MSIF01000007.1"/>
</dbReference>
<keyword evidence="2" id="KW-1185">Reference proteome</keyword>